<evidence type="ECO:0000256" key="1">
    <source>
        <dbReference type="ARBA" id="ARBA00022729"/>
    </source>
</evidence>
<dbReference type="SUPFAM" id="SSF57180">
    <property type="entry name" value="Cellulose-binding domain"/>
    <property type="match status" value="2"/>
</dbReference>
<accession>A0A6G0WYL9</accession>
<organism evidence="5 7">
    <name type="scientific">Aphanomyces euteiches</name>
    <dbReference type="NCBI Taxonomy" id="100861"/>
    <lineage>
        <taxon>Eukaryota</taxon>
        <taxon>Sar</taxon>
        <taxon>Stramenopiles</taxon>
        <taxon>Oomycota</taxon>
        <taxon>Saprolegniomycetes</taxon>
        <taxon>Saprolegniales</taxon>
        <taxon>Verrucalvaceae</taxon>
        <taxon>Aphanomyces</taxon>
    </lineage>
</organism>
<gene>
    <name evidence="5" type="ORF">Ae201684_010323</name>
    <name evidence="6" type="ORF">Ae201684_010326</name>
</gene>
<evidence type="ECO:0000256" key="2">
    <source>
        <dbReference type="SAM" id="MobiDB-lite"/>
    </source>
</evidence>
<dbReference type="EMBL" id="VJMJ01000130">
    <property type="protein sequence ID" value="KAF0732618.1"/>
    <property type="molecule type" value="Genomic_DNA"/>
</dbReference>
<evidence type="ECO:0000259" key="4">
    <source>
        <dbReference type="PROSITE" id="PS51164"/>
    </source>
</evidence>
<evidence type="ECO:0000313" key="6">
    <source>
        <dbReference type="EMBL" id="KAF0732618.1"/>
    </source>
</evidence>
<dbReference type="GO" id="GO:0005975">
    <property type="term" value="P:carbohydrate metabolic process"/>
    <property type="evidence" value="ECO:0007669"/>
    <property type="project" value="InterPro"/>
</dbReference>
<comment type="caution">
    <text evidence="5">The sequence shown here is derived from an EMBL/GenBank/DDBJ whole genome shotgun (WGS) entry which is preliminary data.</text>
</comment>
<keyword evidence="7" id="KW-1185">Reference proteome</keyword>
<reference evidence="5 7" key="1">
    <citation type="submission" date="2019-07" db="EMBL/GenBank/DDBJ databases">
        <title>Genomics analysis of Aphanomyces spp. identifies a new class of oomycete effector associated with host adaptation.</title>
        <authorList>
            <person name="Gaulin E."/>
        </authorList>
    </citation>
    <scope>NUCLEOTIDE SEQUENCE [LARGE SCALE GENOMIC DNA]</scope>
    <source>
        <strain evidence="5 7">ATCC 201684</strain>
    </source>
</reference>
<feature type="compositionally biased region" description="Pro residues" evidence="2">
    <location>
        <begin position="192"/>
        <end position="205"/>
    </location>
</feature>
<dbReference type="Proteomes" id="UP000481153">
    <property type="component" value="Unassembled WGS sequence"/>
</dbReference>
<dbReference type="VEuPathDB" id="FungiDB:AeMF1_013712"/>
<feature type="region of interest" description="Disordered" evidence="2">
    <location>
        <begin position="173"/>
        <end position="206"/>
    </location>
</feature>
<proteinExistence type="predicted"/>
<dbReference type="PROSITE" id="PS00562">
    <property type="entry name" value="CBM1_1"/>
    <property type="match status" value="1"/>
</dbReference>
<evidence type="ECO:0000256" key="3">
    <source>
        <dbReference type="SAM" id="SignalP"/>
    </source>
</evidence>
<dbReference type="SMART" id="SM00236">
    <property type="entry name" value="fCBD"/>
    <property type="match status" value="2"/>
</dbReference>
<feature type="domain" description="CBM1" evidence="4">
    <location>
        <begin position="208"/>
        <end position="244"/>
    </location>
</feature>
<dbReference type="AlphaFoldDB" id="A0A6G0WYL9"/>
<dbReference type="EMBL" id="VJMJ01000130">
    <property type="protein sequence ID" value="KAF0732615.1"/>
    <property type="molecule type" value="Genomic_DNA"/>
</dbReference>
<feature type="chain" id="PRO_5036384596" description="CBM1 domain-containing protein" evidence="3">
    <location>
        <begin position="19"/>
        <end position="283"/>
    </location>
</feature>
<feature type="compositionally biased region" description="Low complexity" evidence="2">
    <location>
        <begin position="173"/>
        <end position="191"/>
    </location>
</feature>
<evidence type="ECO:0000313" key="7">
    <source>
        <dbReference type="Proteomes" id="UP000481153"/>
    </source>
</evidence>
<dbReference type="GO" id="GO:0030248">
    <property type="term" value="F:cellulose binding"/>
    <property type="evidence" value="ECO:0007669"/>
    <property type="project" value="InterPro"/>
</dbReference>
<evidence type="ECO:0000313" key="5">
    <source>
        <dbReference type="EMBL" id="KAF0732615.1"/>
    </source>
</evidence>
<sequence length="283" mass="30252">MFTSIPTFLLALTSIALGHGYLNDPLPTYFPGTKDVTSFCGTMDSPKVLPGHQYKGSPEYNANAFTIHFKASTLKALVAANDGGCVASGWQRVLAHGQEGFTPSHEGPCEVWCDNTRVYQNDDCARNIPNGTMPIDLPTCKKSNLLTVYWLALHSPTWQIYINCVRIAGGAAPSPSSASPPSNPTSKSPCTNSPPTPPPATPSPPSNGQVQVYYPCGGQGYTGPTQCASGLHCHKWSVWHSQCVPSVNTWGQCGGSGFQGPTVCKTSDVCKIHSEWYSQCVPK</sequence>
<protein>
    <recommendedName>
        <fullName evidence="4">CBM1 domain-containing protein</fullName>
    </recommendedName>
</protein>
<dbReference type="GO" id="GO:0005576">
    <property type="term" value="C:extracellular region"/>
    <property type="evidence" value="ECO:0007669"/>
    <property type="project" value="InterPro"/>
</dbReference>
<dbReference type="VEuPathDB" id="FungiDB:AeMF1_003875"/>
<keyword evidence="1 3" id="KW-0732">Signal</keyword>
<feature type="domain" description="CBM1" evidence="4">
    <location>
        <begin position="245"/>
        <end position="281"/>
    </location>
</feature>
<feature type="signal peptide" evidence="3">
    <location>
        <begin position="1"/>
        <end position="18"/>
    </location>
</feature>
<dbReference type="InterPro" id="IPR035971">
    <property type="entry name" value="CBD_sf"/>
</dbReference>
<dbReference type="InterPro" id="IPR000254">
    <property type="entry name" value="CBD"/>
</dbReference>
<dbReference type="Pfam" id="PF00734">
    <property type="entry name" value="CBM_1"/>
    <property type="match status" value="2"/>
</dbReference>
<name>A0A6G0WYL9_9STRA</name>
<dbReference type="PROSITE" id="PS51164">
    <property type="entry name" value="CBM1_2"/>
    <property type="match status" value="2"/>
</dbReference>